<gene>
    <name evidence="2" type="ORF">EST38_g12716</name>
</gene>
<dbReference type="EMBL" id="SDEE01001000">
    <property type="protein sequence ID" value="RXW13140.1"/>
    <property type="molecule type" value="Genomic_DNA"/>
</dbReference>
<dbReference type="OrthoDB" id="10286675at2759"/>
<evidence type="ECO:0000313" key="3">
    <source>
        <dbReference type="Proteomes" id="UP000290288"/>
    </source>
</evidence>
<evidence type="ECO:0000313" key="2">
    <source>
        <dbReference type="EMBL" id="RXW13140.1"/>
    </source>
</evidence>
<reference evidence="2 3" key="1">
    <citation type="submission" date="2019-01" db="EMBL/GenBank/DDBJ databases">
        <title>Draft genome sequence of Psathyrella aberdarensis IHI B618.</title>
        <authorList>
            <person name="Buettner E."/>
            <person name="Kellner H."/>
        </authorList>
    </citation>
    <scope>NUCLEOTIDE SEQUENCE [LARGE SCALE GENOMIC DNA]</scope>
    <source>
        <strain evidence="2 3">IHI B618</strain>
    </source>
</reference>
<name>A0A4Q2D1R2_9AGAR</name>
<organism evidence="2 3">
    <name type="scientific">Candolleomyces aberdarensis</name>
    <dbReference type="NCBI Taxonomy" id="2316362"/>
    <lineage>
        <taxon>Eukaryota</taxon>
        <taxon>Fungi</taxon>
        <taxon>Dikarya</taxon>
        <taxon>Basidiomycota</taxon>
        <taxon>Agaricomycotina</taxon>
        <taxon>Agaricomycetes</taxon>
        <taxon>Agaricomycetidae</taxon>
        <taxon>Agaricales</taxon>
        <taxon>Agaricineae</taxon>
        <taxon>Psathyrellaceae</taxon>
        <taxon>Candolleomyces</taxon>
    </lineage>
</organism>
<sequence>MPSSTSSPERRSINSPCPPPGLGTLGVDDARPSFVYPEITYQPIEGSMKPTYPLWCANYTAEEAIQQAVTDYIKASFGLVIAESRLQSAADLYMACNKQMSELSIHLEWTGQREDLAKFTRVFRGLKRMSLEEKEQLLAGLKDVAL</sequence>
<keyword evidence="3" id="KW-1185">Reference proteome</keyword>
<protein>
    <submittedName>
        <fullName evidence="2">Uncharacterized protein</fullName>
    </submittedName>
</protein>
<dbReference type="AlphaFoldDB" id="A0A4Q2D1R2"/>
<evidence type="ECO:0000256" key="1">
    <source>
        <dbReference type="SAM" id="MobiDB-lite"/>
    </source>
</evidence>
<comment type="caution">
    <text evidence="2">The sequence shown here is derived from an EMBL/GenBank/DDBJ whole genome shotgun (WGS) entry which is preliminary data.</text>
</comment>
<proteinExistence type="predicted"/>
<feature type="region of interest" description="Disordered" evidence="1">
    <location>
        <begin position="1"/>
        <end position="23"/>
    </location>
</feature>
<accession>A0A4Q2D1R2</accession>
<dbReference type="Proteomes" id="UP000290288">
    <property type="component" value="Unassembled WGS sequence"/>
</dbReference>